<dbReference type="EMBL" id="CP045702">
    <property type="protein sequence ID" value="QNE74473.1"/>
    <property type="molecule type" value="Genomic_DNA"/>
</dbReference>
<dbReference type="KEGG" id="sfiy:F0344_07490"/>
<dbReference type="PANTHER" id="PTHR43046">
    <property type="entry name" value="GDP-MANNOSE MANNOSYL HYDROLASE"/>
    <property type="match status" value="1"/>
</dbReference>
<dbReference type="Pfam" id="PF00293">
    <property type="entry name" value="NUDIX"/>
    <property type="match status" value="1"/>
</dbReference>
<feature type="domain" description="Nudix hydrolase" evidence="3">
    <location>
        <begin position="90"/>
        <end position="217"/>
    </location>
</feature>
<gene>
    <name evidence="4" type="ORF">F0344_07490</name>
</gene>
<dbReference type="PANTHER" id="PTHR43046:SF14">
    <property type="entry name" value="MUTT_NUDIX FAMILY PROTEIN"/>
    <property type="match status" value="1"/>
</dbReference>
<evidence type="ECO:0000259" key="3">
    <source>
        <dbReference type="PROSITE" id="PS51462"/>
    </source>
</evidence>
<dbReference type="GO" id="GO:0016787">
    <property type="term" value="F:hydrolase activity"/>
    <property type="evidence" value="ECO:0007669"/>
    <property type="project" value="UniProtKB-KW"/>
</dbReference>
<evidence type="ECO:0000256" key="1">
    <source>
        <dbReference type="ARBA" id="ARBA00001946"/>
    </source>
</evidence>
<comment type="cofactor">
    <cofactor evidence="1">
        <name>Mg(2+)</name>
        <dbReference type="ChEBI" id="CHEBI:18420"/>
    </cofactor>
</comment>
<dbReference type="PROSITE" id="PS51462">
    <property type="entry name" value="NUDIX"/>
    <property type="match status" value="1"/>
</dbReference>
<accession>A0A7G7BGK8</accession>
<dbReference type="AlphaFoldDB" id="A0A7G7BGK8"/>
<dbReference type="InterPro" id="IPR010982">
    <property type="entry name" value="Lambda_DNA-bd_dom_sf"/>
</dbReference>
<reference evidence="5" key="1">
    <citation type="submission" date="2019-10" db="EMBL/GenBank/DDBJ databases">
        <title>Antimicrobial potential of Antarctic Bacteria.</title>
        <authorList>
            <person name="Benaud N."/>
            <person name="Edwards R.J."/>
            <person name="Ferrari B.C."/>
        </authorList>
    </citation>
    <scope>NUCLEOTIDE SEQUENCE [LARGE SCALE GENOMIC DNA]</scope>
    <source>
        <strain evidence="5">NBSH44</strain>
    </source>
</reference>
<dbReference type="RefSeq" id="WP_185298029.1">
    <property type="nucleotide sequence ID" value="NZ_CP045702.1"/>
</dbReference>
<keyword evidence="5" id="KW-1185">Reference proteome</keyword>
<dbReference type="GO" id="GO:0003677">
    <property type="term" value="F:DNA binding"/>
    <property type="evidence" value="ECO:0007669"/>
    <property type="project" value="InterPro"/>
</dbReference>
<dbReference type="InterPro" id="IPR000086">
    <property type="entry name" value="NUDIX_hydrolase_dom"/>
</dbReference>
<name>A0A7G7BGK8_9ACTN</name>
<evidence type="ECO:0000313" key="4">
    <source>
        <dbReference type="EMBL" id="QNE74473.1"/>
    </source>
</evidence>
<evidence type="ECO:0000256" key="2">
    <source>
        <dbReference type="ARBA" id="ARBA00022801"/>
    </source>
</evidence>
<keyword evidence="2" id="KW-0378">Hydrolase</keyword>
<dbReference type="CDD" id="cd02883">
    <property type="entry name" value="NUDIX_Hydrolase"/>
    <property type="match status" value="1"/>
</dbReference>
<protein>
    <submittedName>
        <fullName evidence="4">NUDIX domain-containing protein</fullName>
    </submittedName>
</protein>
<organism evidence="4 5">
    <name type="scientific">Streptomyces finlayi</name>
    <dbReference type="NCBI Taxonomy" id="67296"/>
    <lineage>
        <taxon>Bacteria</taxon>
        <taxon>Bacillati</taxon>
        <taxon>Actinomycetota</taxon>
        <taxon>Actinomycetes</taxon>
        <taxon>Kitasatosporales</taxon>
        <taxon>Streptomycetaceae</taxon>
        <taxon>Streptomyces</taxon>
    </lineage>
</organism>
<dbReference type="SUPFAM" id="SSF55811">
    <property type="entry name" value="Nudix"/>
    <property type="match status" value="1"/>
</dbReference>
<sequence length="220" mass="23987">MEVVDVWTGQLACTLQSALRMTNESFANRLGISPRTVATWHSDSDVIPRPEMQQLLDSVHEDAPAAVRKRFASMTAAMGQADTAATVPKAQALRVAIAVVVRGDDVLLVCRRGDDASGISWQFPAGVIKPGVRPETTTIRETLDETGVHCAIRQSLGERLHPVTGVHCLYFLCEYLAGDATNSDAVENVDVTWVAKSTMTRFIPADNIYPPILEVLEEDI</sequence>
<dbReference type="Gene3D" id="1.10.260.40">
    <property type="entry name" value="lambda repressor-like DNA-binding domains"/>
    <property type="match status" value="1"/>
</dbReference>
<dbReference type="InterPro" id="IPR015797">
    <property type="entry name" value="NUDIX_hydrolase-like_dom_sf"/>
</dbReference>
<dbReference type="Proteomes" id="UP000515307">
    <property type="component" value="Chromosome"/>
</dbReference>
<evidence type="ECO:0000313" key="5">
    <source>
        <dbReference type="Proteomes" id="UP000515307"/>
    </source>
</evidence>
<proteinExistence type="predicted"/>
<dbReference type="Gene3D" id="3.90.79.10">
    <property type="entry name" value="Nucleoside Triphosphate Pyrophosphohydrolase"/>
    <property type="match status" value="1"/>
</dbReference>